<keyword evidence="3" id="KW-1185">Reference proteome</keyword>
<gene>
    <name evidence="2" type="ORF">H4W81_001099</name>
</gene>
<dbReference type="PANTHER" id="PTHR34293:SF1">
    <property type="entry name" value="HTH-TYPE TRANSCRIPTIONAL REGULATOR TRMBL2"/>
    <property type="match status" value="1"/>
</dbReference>
<dbReference type="InterPro" id="IPR036388">
    <property type="entry name" value="WH-like_DNA-bd_sf"/>
</dbReference>
<dbReference type="InterPro" id="IPR000792">
    <property type="entry name" value="Tscrpt_reg_LuxR_C"/>
</dbReference>
<keyword evidence="2" id="KW-0238">DNA-binding</keyword>
<dbReference type="InterPro" id="IPR051797">
    <property type="entry name" value="TrmB-like"/>
</dbReference>
<proteinExistence type="predicted"/>
<dbReference type="SMART" id="SM00421">
    <property type="entry name" value="HTH_LUXR"/>
    <property type="match status" value="1"/>
</dbReference>
<dbReference type="GO" id="GO:0003677">
    <property type="term" value="F:DNA binding"/>
    <property type="evidence" value="ECO:0007669"/>
    <property type="project" value="UniProtKB-KW"/>
</dbReference>
<dbReference type="EMBL" id="JADBEF010000001">
    <property type="protein sequence ID" value="MBE1558320.1"/>
    <property type="molecule type" value="Genomic_DNA"/>
</dbReference>
<evidence type="ECO:0000313" key="2">
    <source>
        <dbReference type="EMBL" id="MBE1558320.1"/>
    </source>
</evidence>
<name>A0ABR9K8I5_9ACTN</name>
<protein>
    <submittedName>
        <fullName evidence="2">DNA-binding CsgD family transcriptional regulator/sugar-specific transcriptional regulator TrmB</fullName>
    </submittedName>
</protein>
<evidence type="ECO:0000313" key="3">
    <source>
        <dbReference type="Proteomes" id="UP000661607"/>
    </source>
</evidence>
<dbReference type="PANTHER" id="PTHR34293">
    <property type="entry name" value="HTH-TYPE TRANSCRIPTIONAL REGULATOR TRMBL2"/>
    <property type="match status" value="1"/>
</dbReference>
<dbReference type="InterPro" id="IPR016032">
    <property type="entry name" value="Sig_transdc_resp-reg_C-effctor"/>
</dbReference>
<feature type="domain" description="HTH luxR-type" evidence="1">
    <location>
        <begin position="239"/>
        <end position="296"/>
    </location>
</feature>
<dbReference type="Proteomes" id="UP000661607">
    <property type="component" value="Unassembled WGS sequence"/>
</dbReference>
<dbReference type="RefSeq" id="WP_192773752.1">
    <property type="nucleotide sequence ID" value="NZ_BAAASY010000003.1"/>
</dbReference>
<comment type="caution">
    <text evidence="2">The sequence shown here is derived from an EMBL/GenBank/DDBJ whole genome shotgun (WGS) entry which is preliminary data.</text>
</comment>
<organism evidence="2 3">
    <name type="scientific">Nonomuraea africana</name>
    <dbReference type="NCBI Taxonomy" id="46171"/>
    <lineage>
        <taxon>Bacteria</taxon>
        <taxon>Bacillati</taxon>
        <taxon>Actinomycetota</taxon>
        <taxon>Actinomycetes</taxon>
        <taxon>Streptosporangiales</taxon>
        <taxon>Streptosporangiaceae</taxon>
        <taxon>Nonomuraea</taxon>
    </lineage>
</organism>
<dbReference type="SUPFAM" id="SSF46894">
    <property type="entry name" value="C-terminal effector domain of the bipartite response regulators"/>
    <property type="match status" value="1"/>
</dbReference>
<accession>A0ABR9K8I5</accession>
<evidence type="ECO:0000259" key="1">
    <source>
        <dbReference type="SMART" id="SM00421"/>
    </source>
</evidence>
<reference evidence="2 3" key="1">
    <citation type="submission" date="2020-10" db="EMBL/GenBank/DDBJ databases">
        <title>Sequencing the genomes of 1000 actinobacteria strains.</title>
        <authorList>
            <person name="Klenk H.-P."/>
        </authorList>
    </citation>
    <scope>NUCLEOTIDE SEQUENCE [LARGE SCALE GENOMIC DNA]</scope>
    <source>
        <strain evidence="2 3">DSM 43748</strain>
    </source>
</reference>
<dbReference type="Gene3D" id="1.10.10.10">
    <property type="entry name" value="Winged helix-like DNA-binding domain superfamily/Winged helix DNA-binding domain"/>
    <property type="match status" value="1"/>
</dbReference>
<sequence length="302" mass="33590">MSLAALGISPHEEQVYRYFLRNPGTDTADIDRTVVERLLELRLLEIGPDGAVTVVGPQAAMERLIERRLDEVSGELRKVTSVLPSLMAEHTTGAPIELVERIEGIEQTQQRIWQASANARDVLSMHPSRSRVDPRVRERVLAELKAGVRHRSIVHRTTLDDPEVAAYFREIHRAGDRHRVIDEPIQLLLIFDRETAFVPIEPGNPAAGALVIRQPGIIVTLIGLFEQAWSRATDLEPDAADPSAVEKQVLDLLDRLGKDEVAARAMGVSVRTFRGHVADLMGRLGAANRFQIGARAKERGWI</sequence>